<keyword evidence="10" id="KW-0175">Coiled coil</keyword>
<dbReference type="Gene3D" id="3.30.450.40">
    <property type="match status" value="1"/>
</dbReference>
<dbReference type="Proteomes" id="UP000318307">
    <property type="component" value="Unassembled WGS sequence"/>
</dbReference>
<feature type="coiled-coil region" evidence="10">
    <location>
        <begin position="316"/>
        <end position="353"/>
    </location>
</feature>
<evidence type="ECO:0000256" key="5">
    <source>
        <dbReference type="ARBA" id="ARBA00022741"/>
    </source>
</evidence>
<keyword evidence="5" id="KW-0547">Nucleotide-binding</keyword>
<dbReference type="CDD" id="cd00130">
    <property type="entry name" value="PAS"/>
    <property type="match status" value="1"/>
</dbReference>
<dbReference type="InterPro" id="IPR003594">
    <property type="entry name" value="HATPase_dom"/>
</dbReference>
<dbReference type="PRINTS" id="PR00344">
    <property type="entry name" value="BCTRLSENSOR"/>
</dbReference>
<dbReference type="InterPro" id="IPR003661">
    <property type="entry name" value="HisK_dim/P_dom"/>
</dbReference>
<protein>
    <recommendedName>
        <fullName evidence="2">histidine kinase</fullName>
        <ecNumber evidence="2">2.7.13.3</ecNumber>
    </recommendedName>
</protein>
<dbReference type="Pfam" id="PF00072">
    <property type="entry name" value="Response_reg"/>
    <property type="match status" value="1"/>
</dbReference>
<dbReference type="SMART" id="SM00091">
    <property type="entry name" value="PAS"/>
    <property type="match status" value="1"/>
</dbReference>
<evidence type="ECO:0000259" key="11">
    <source>
        <dbReference type="PROSITE" id="PS50109"/>
    </source>
</evidence>
<sequence>MKQPPTDIRPMGNALIELIAELGQTASPETFQQLLTDFIREHTGLETWLGIHEYPHEGRFVFSCHPSPAPFETLNIDPDQLPSLFSGQSLLMDQKSDHALAVMPVLFGKKIIALLASPSASHEKMCREEPFFQQLSALTGLVIHHFFIRQDLEKRKNEMELKVFELALLEEVGTSLSQELDTVTIGRKLLLCVTGYLTATSACFYIHKGKSVFSRVAHTGTPLKSLPMEIALPEEPAADTWPRFIEKDPYQRSFFYLFLDNMGMELLFPLMNGKKMTGFVMLGQSAKNRPHSKTELSLTAAMISQALSPLRNAALYTDLKKNNEALGKSLECLKQEMEEKQQTQEKLLEYQGVVAASQDPVALIDHNLKLIMVNRACAHAFGTLPEKLIGKTITSVTDTELFHKKLKEPLMRCLAGETVRFRFSWSFPEWGLRHVDVAVYPYQGPFQKKSAAIFILRDITQMQEMENRLLQSQKMEAIGTLAGGIAHDFNNILAGIMGYTELSMARLERDHTARDFMEKAVAACKRASDLVKQILSFSRGDSAHINMRPLCLTEITEDALKLLRASLPAPIEITLSRKEAPLPVLGNATQLHQVIMNLCTNAAHAMPNGGTITIGLQHIGTDHQLASLNPAFKKTAYAELMVKDHGSGIPEACISRIFEPFFTTKAQGKGTGMGLSISHGIIGNHGGLILVDSQPGKGSTFRVFLPLAEEAATTPRNEPAPAMPRGNRERILLVEDEPDLLQLCAEILSGLGYEVRAVSRPEHALKIFKQNPENYDLIISDQMMPRMTGVNLAQHMLALRPELPFLLCSGFSEALSPDILETMGIRSFLMKPFTRSQLATAVRHLLDECPFQANP</sequence>
<dbReference type="SMART" id="SM00388">
    <property type="entry name" value="HisKA"/>
    <property type="match status" value="1"/>
</dbReference>
<dbReference type="InterPro" id="IPR029016">
    <property type="entry name" value="GAF-like_dom_sf"/>
</dbReference>
<dbReference type="Pfam" id="PF00512">
    <property type="entry name" value="HisKA"/>
    <property type="match status" value="1"/>
</dbReference>
<dbReference type="SUPFAM" id="SSF52172">
    <property type="entry name" value="CheY-like"/>
    <property type="match status" value="1"/>
</dbReference>
<dbReference type="OrthoDB" id="5416228at2"/>
<feature type="domain" description="PAS" evidence="13">
    <location>
        <begin position="340"/>
        <end position="403"/>
    </location>
</feature>
<evidence type="ECO:0000259" key="12">
    <source>
        <dbReference type="PROSITE" id="PS50110"/>
    </source>
</evidence>
<dbReference type="InterPro" id="IPR005467">
    <property type="entry name" value="His_kinase_dom"/>
</dbReference>
<dbReference type="PROSITE" id="PS50110">
    <property type="entry name" value="RESPONSE_REGULATORY"/>
    <property type="match status" value="1"/>
</dbReference>
<dbReference type="SUPFAM" id="SSF55781">
    <property type="entry name" value="GAF domain-like"/>
    <property type="match status" value="1"/>
</dbReference>
<evidence type="ECO:0000256" key="6">
    <source>
        <dbReference type="ARBA" id="ARBA00022777"/>
    </source>
</evidence>
<dbReference type="CDD" id="cd00082">
    <property type="entry name" value="HisKA"/>
    <property type="match status" value="1"/>
</dbReference>
<evidence type="ECO:0000256" key="8">
    <source>
        <dbReference type="ARBA" id="ARBA00023012"/>
    </source>
</evidence>
<dbReference type="NCBIfam" id="TIGR00229">
    <property type="entry name" value="sensory_box"/>
    <property type="match status" value="1"/>
</dbReference>
<dbReference type="PANTHER" id="PTHR43065:SF46">
    <property type="entry name" value="C4-DICARBOXYLATE TRANSPORT SENSOR PROTEIN DCTB"/>
    <property type="match status" value="1"/>
</dbReference>
<dbReference type="EMBL" id="VLLC01000001">
    <property type="protein sequence ID" value="TWI77392.1"/>
    <property type="molecule type" value="Genomic_DNA"/>
</dbReference>
<dbReference type="InterPro" id="IPR013656">
    <property type="entry name" value="PAS_4"/>
</dbReference>
<dbReference type="AlphaFoldDB" id="A0A562S7K3"/>
<dbReference type="PROSITE" id="PS50112">
    <property type="entry name" value="PAS"/>
    <property type="match status" value="1"/>
</dbReference>
<gene>
    <name evidence="14" type="ORF">LZ24_00202</name>
</gene>
<dbReference type="InterPro" id="IPR036097">
    <property type="entry name" value="HisK_dim/P_sf"/>
</dbReference>
<proteinExistence type="predicted"/>
<dbReference type="Gene3D" id="1.10.287.130">
    <property type="match status" value="1"/>
</dbReference>
<keyword evidence="15" id="KW-1185">Reference proteome</keyword>
<evidence type="ECO:0000256" key="7">
    <source>
        <dbReference type="ARBA" id="ARBA00022840"/>
    </source>
</evidence>
<dbReference type="SMART" id="SM00387">
    <property type="entry name" value="HATPase_c"/>
    <property type="match status" value="1"/>
</dbReference>
<dbReference type="PANTHER" id="PTHR43065">
    <property type="entry name" value="SENSOR HISTIDINE KINASE"/>
    <property type="match status" value="1"/>
</dbReference>
<dbReference type="PROSITE" id="PS50109">
    <property type="entry name" value="HIS_KIN"/>
    <property type="match status" value="1"/>
</dbReference>
<evidence type="ECO:0000313" key="15">
    <source>
        <dbReference type="Proteomes" id="UP000318307"/>
    </source>
</evidence>
<keyword evidence="4" id="KW-0808">Transferase</keyword>
<dbReference type="InterPro" id="IPR036890">
    <property type="entry name" value="HATPase_C_sf"/>
</dbReference>
<evidence type="ECO:0000259" key="13">
    <source>
        <dbReference type="PROSITE" id="PS50112"/>
    </source>
</evidence>
<keyword evidence="8" id="KW-0902">Two-component regulatory system</keyword>
<dbReference type="SUPFAM" id="SSF55874">
    <property type="entry name" value="ATPase domain of HSP90 chaperone/DNA topoisomerase II/histidine kinase"/>
    <property type="match status" value="1"/>
</dbReference>
<comment type="catalytic activity">
    <reaction evidence="1">
        <text>ATP + protein L-histidine = ADP + protein N-phospho-L-histidine.</text>
        <dbReference type="EC" id="2.7.13.3"/>
    </reaction>
</comment>
<evidence type="ECO:0000256" key="10">
    <source>
        <dbReference type="SAM" id="Coils"/>
    </source>
</evidence>
<dbReference type="Pfam" id="PF02518">
    <property type="entry name" value="HATPase_c"/>
    <property type="match status" value="1"/>
</dbReference>
<dbReference type="InterPro" id="IPR001789">
    <property type="entry name" value="Sig_transdc_resp-reg_receiver"/>
</dbReference>
<comment type="caution">
    <text evidence="14">The sequence shown here is derived from an EMBL/GenBank/DDBJ whole genome shotgun (WGS) entry which is preliminary data.</text>
</comment>
<keyword evidence="7" id="KW-0067">ATP-binding</keyword>
<dbReference type="EC" id="2.7.13.3" evidence="2"/>
<accession>A0A562S7K3</accession>
<evidence type="ECO:0000256" key="9">
    <source>
        <dbReference type="PROSITE-ProRule" id="PRU00169"/>
    </source>
</evidence>
<dbReference type="Pfam" id="PF08448">
    <property type="entry name" value="PAS_4"/>
    <property type="match status" value="1"/>
</dbReference>
<dbReference type="SUPFAM" id="SSF47384">
    <property type="entry name" value="Homodimeric domain of signal transducing histidine kinase"/>
    <property type="match status" value="1"/>
</dbReference>
<feature type="domain" description="Response regulatory" evidence="12">
    <location>
        <begin position="730"/>
        <end position="846"/>
    </location>
</feature>
<dbReference type="SUPFAM" id="SSF55785">
    <property type="entry name" value="PYP-like sensor domain (PAS domain)"/>
    <property type="match status" value="1"/>
</dbReference>
<dbReference type="InterPro" id="IPR004358">
    <property type="entry name" value="Sig_transdc_His_kin-like_C"/>
</dbReference>
<organism evidence="14 15">
    <name type="scientific">Desulfobotulus alkaliphilus</name>
    <dbReference type="NCBI Taxonomy" id="622671"/>
    <lineage>
        <taxon>Bacteria</taxon>
        <taxon>Pseudomonadati</taxon>
        <taxon>Thermodesulfobacteriota</taxon>
        <taxon>Desulfobacteria</taxon>
        <taxon>Desulfobacterales</taxon>
        <taxon>Desulfobacteraceae</taxon>
        <taxon>Desulfobotulus</taxon>
    </lineage>
</organism>
<name>A0A562S7K3_9BACT</name>
<dbReference type="Gene3D" id="3.40.50.2300">
    <property type="match status" value="1"/>
</dbReference>
<feature type="domain" description="Histidine kinase" evidence="11">
    <location>
        <begin position="484"/>
        <end position="709"/>
    </location>
</feature>
<dbReference type="SMART" id="SM00448">
    <property type="entry name" value="REC"/>
    <property type="match status" value="1"/>
</dbReference>
<dbReference type="InterPro" id="IPR011006">
    <property type="entry name" value="CheY-like_superfamily"/>
</dbReference>
<evidence type="ECO:0000256" key="3">
    <source>
        <dbReference type="ARBA" id="ARBA00022553"/>
    </source>
</evidence>
<keyword evidence="3 9" id="KW-0597">Phosphoprotein</keyword>
<dbReference type="GO" id="GO:0005524">
    <property type="term" value="F:ATP binding"/>
    <property type="evidence" value="ECO:0007669"/>
    <property type="project" value="UniProtKB-KW"/>
</dbReference>
<dbReference type="Gene3D" id="3.30.450.20">
    <property type="entry name" value="PAS domain"/>
    <property type="match status" value="1"/>
</dbReference>
<feature type="modified residue" description="4-aspartylphosphate" evidence="9">
    <location>
        <position position="781"/>
    </location>
</feature>
<reference evidence="14 15" key="1">
    <citation type="submission" date="2019-07" db="EMBL/GenBank/DDBJ databases">
        <title>Genome sequencing of 100 strains of the haloalkaliphilic chemolithoautotrophic sulfur-oxidizing bacterium Thioalkalivibrio.</title>
        <authorList>
            <person name="Muyzer G."/>
        </authorList>
    </citation>
    <scope>NUCLEOTIDE SEQUENCE [LARGE SCALE GENOMIC DNA]</scope>
    <source>
        <strain evidence="14 15">ASO4-4</strain>
    </source>
</reference>
<dbReference type="CDD" id="cd00156">
    <property type="entry name" value="REC"/>
    <property type="match status" value="1"/>
</dbReference>
<evidence type="ECO:0000313" key="14">
    <source>
        <dbReference type="EMBL" id="TWI77392.1"/>
    </source>
</evidence>
<dbReference type="InterPro" id="IPR035965">
    <property type="entry name" value="PAS-like_dom_sf"/>
</dbReference>
<evidence type="ECO:0000256" key="2">
    <source>
        <dbReference type="ARBA" id="ARBA00012438"/>
    </source>
</evidence>
<dbReference type="GO" id="GO:0000155">
    <property type="term" value="F:phosphorelay sensor kinase activity"/>
    <property type="evidence" value="ECO:0007669"/>
    <property type="project" value="InterPro"/>
</dbReference>
<dbReference type="InterPro" id="IPR000014">
    <property type="entry name" value="PAS"/>
</dbReference>
<evidence type="ECO:0000256" key="4">
    <source>
        <dbReference type="ARBA" id="ARBA00022679"/>
    </source>
</evidence>
<dbReference type="RefSeq" id="WP_144681395.1">
    <property type="nucleotide sequence ID" value="NZ_VLLC01000001.1"/>
</dbReference>
<evidence type="ECO:0000256" key="1">
    <source>
        <dbReference type="ARBA" id="ARBA00000085"/>
    </source>
</evidence>
<keyword evidence="6" id="KW-0418">Kinase</keyword>
<dbReference type="Gene3D" id="3.30.565.10">
    <property type="entry name" value="Histidine kinase-like ATPase, C-terminal domain"/>
    <property type="match status" value="1"/>
</dbReference>